<accession>A0A1A6HJF2</accession>
<dbReference type="GO" id="GO:0006121">
    <property type="term" value="P:mitochondrial electron transport, succinate to ubiquinone"/>
    <property type="evidence" value="ECO:0007669"/>
    <property type="project" value="TreeGrafter"/>
</dbReference>
<keyword evidence="15" id="KW-1185">Reference proteome</keyword>
<dbReference type="Pfam" id="PF01127">
    <property type="entry name" value="Sdh_cyt"/>
    <property type="match status" value="1"/>
</dbReference>
<comment type="caution">
    <text evidence="14">The sequence shown here is derived from an EMBL/GenBank/DDBJ whole genome shotgun (WGS) entry which is preliminary data.</text>
</comment>
<evidence type="ECO:0000256" key="13">
    <source>
        <dbReference type="SAM" id="Phobius"/>
    </source>
</evidence>
<dbReference type="SUPFAM" id="SSF81343">
    <property type="entry name" value="Fumarate reductase respiratory complex transmembrane subunits"/>
    <property type="match status" value="1"/>
</dbReference>
<dbReference type="InterPro" id="IPR014314">
    <property type="entry name" value="Succ_DH_cytb556"/>
</dbReference>
<evidence type="ECO:0000256" key="3">
    <source>
        <dbReference type="ARBA" id="ARBA00011758"/>
    </source>
</evidence>
<evidence type="ECO:0000256" key="6">
    <source>
        <dbReference type="ARBA" id="ARBA00022692"/>
    </source>
</evidence>
<dbReference type="PANTHER" id="PTHR10978:SF5">
    <property type="entry name" value="SUCCINATE DEHYDROGENASE CYTOCHROME B560 SUBUNIT, MITOCHONDRIAL"/>
    <property type="match status" value="1"/>
</dbReference>
<comment type="subunit">
    <text evidence="3">Component of complex II composed of four subunits: the flavoprotein (FP) SDHA, iron-sulfur protein (IP) SDHB, and a cytochrome b560 composed of SDHC and SDHD.</text>
</comment>
<dbReference type="OrthoDB" id="588261at2759"/>
<keyword evidence="7" id="KW-0479">Metal-binding</keyword>
<evidence type="ECO:0000256" key="12">
    <source>
        <dbReference type="ARBA" id="ARBA00045847"/>
    </source>
</evidence>
<evidence type="ECO:0000313" key="15">
    <source>
        <dbReference type="Proteomes" id="UP000092124"/>
    </source>
</evidence>
<evidence type="ECO:0000256" key="5">
    <source>
        <dbReference type="ARBA" id="ARBA00022617"/>
    </source>
</evidence>
<keyword evidence="10 13" id="KW-0472">Membrane</keyword>
<comment type="subcellular location">
    <subcellularLocation>
        <location evidence="1">Membrane</location>
    </subcellularLocation>
</comment>
<dbReference type="InterPro" id="IPR034804">
    <property type="entry name" value="SQR/QFR_C/D"/>
</dbReference>
<evidence type="ECO:0000256" key="10">
    <source>
        <dbReference type="ARBA" id="ARBA00023136"/>
    </source>
</evidence>
<feature type="transmembrane region" description="Helical" evidence="13">
    <location>
        <begin position="20"/>
        <end position="40"/>
    </location>
</feature>
<keyword evidence="9" id="KW-0408">Iron</keyword>
<evidence type="ECO:0000256" key="7">
    <source>
        <dbReference type="ARBA" id="ARBA00022723"/>
    </source>
</evidence>
<dbReference type="GO" id="GO:0046872">
    <property type="term" value="F:metal ion binding"/>
    <property type="evidence" value="ECO:0007669"/>
    <property type="project" value="UniProtKB-KW"/>
</dbReference>
<sequence>MLKIKAKDSRWLHSCCDMLVIIASEPTLILSFFSEMLLLWNPQPRKRWRGSNKNMSSDHPVSPHITIYSWPFPMTMPICHSGTGLALSGGVLLLLGNFESYLMFVKSLCLGPALIHRAKL</sequence>
<keyword evidence="8 13" id="KW-1133">Transmembrane helix</keyword>
<reference evidence="14 15" key="1">
    <citation type="submission" date="2016-06" db="EMBL/GenBank/DDBJ databases">
        <title>The Draft Genome Sequence and Annotation of the Desert Woodrat Neotoma lepida.</title>
        <authorList>
            <person name="Campbell M."/>
            <person name="Oakeson K.F."/>
            <person name="Yandell M."/>
            <person name="Halpert J.R."/>
            <person name="Dearing D."/>
        </authorList>
    </citation>
    <scope>NUCLEOTIDE SEQUENCE [LARGE SCALE GENOMIC DNA]</scope>
    <source>
        <strain evidence="14">417</strain>
        <tissue evidence="14">Liver</tissue>
    </source>
</reference>
<evidence type="ECO:0000256" key="11">
    <source>
        <dbReference type="ARBA" id="ARBA00045023"/>
    </source>
</evidence>
<dbReference type="EMBL" id="LZPO01027958">
    <property type="protein sequence ID" value="OBS77772.1"/>
    <property type="molecule type" value="Genomic_DNA"/>
</dbReference>
<proteinExistence type="predicted"/>
<evidence type="ECO:0000256" key="4">
    <source>
        <dbReference type="ARBA" id="ARBA00014631"/>
    </source>
</evidence>
<evidence type="ECO:0000256" key="1">
    <source>
        <dbReference type="ARBA" id="ARBA00004370"/>
    </source>
</evidence>
<evidence type="ECO:0000256" key="2">
    <source>
        <dbReference type="ARBA" id="ARBA00005163"/>
    </source>
</evidence>
<evidence type="ECO:0000313" key="14">
    <source>
        <dbReference type="EMBL" id="OBS77772.1"/>
    </source>
</evidence>
<organism evidence="14 15">
    <name type="scientific">Neotoma lepida</name>
    <name type="common">Desert woodrat</name>
    <dbReference type="NCBI Taxonomy" id="56216"/>
    <lineage>
        <taxon>Eukaryota</taxon>
        <taxon>Metazoa</taxon>
        <taxon>Chordata</taxon>
        <taxon>Craniata</taxon>
        <taxon>Vertebrata</taxon>
        <taxon>Euteleostomi</taxon>
        <taxon>Mammalia</taxon>
        <taxon>Eutheria</taxon>
        <taxon>Euarchontoglires</taxon>
        <taxon>Glires</taxon>
        <taxon>Rodentia</taxon>
        <taxon>Myomorpha</taxon>
        <taxon>Muroidea</taxon>
        <taxon>Cricetidae</taxon>
        <taxon>Neotominae</taxon>
        <taxon>Neotoma</taxon>
    </lineage>
</organism>
<dbReference type="Proteomes" id="UP000092124">
    <property type="component" value="Unassembled WGS sequence"/>
</dbReference>
<dbReference type="GO" id="GO:0016020">
    <property type="term" value="C:membrane"/>
    <property type="evidence" value="ECO:0007669"/>
    <property type="project" value="UniProtKB-SubCell"/>
</dbReference>
<dbReference type="AlphaFoldDB" id="A0A1A6HJF2"/>
<dbReference type="InterPro" id="IPR000701">
    <property type="entry name" value="SuccDH_FuR_B_TM-su"/>
</dbReference>
<evidence type="ECO:0000256" key="9">
    <source>
        <dbReference type="ARBA" id="ARBA00023004"/>
    </source>
</evidence>
<dbReference type="STRING" id="56216.A0A1A6HJF2"/>
<protein>
    <recommendedName>
        <fullName evidence="4">Succinate dehydrogenase cytochrome b560 subunit, mitochondrial</fullName>
    </recommendedName>
    <alternativeName>
        <fullName evidence="11">Malate dehydrogenase [quinone] cytochrome b560 subunit</fullName>
    </alternativeName>
</protein>
<keyword evidence="5" id="KW-0349">Heme</keyword>
<comment type="pathway">
    <text evidence="2">Carbohydrate metabolism; tricarboxylic acid cycle.</text>
</comment>
<evidence type="ECO:0000256" key="8">
    <source>
        <dbReference type="ARBA" id="ARBA00022989"/>
    </source>
</evidence>
<dbReference type="Gene3D" id="1.20.1300.10">
    <property type="entry name" value="Fumarate reductase/succinate dehydrogenase, transmembrane subunit"/>
    <property type="match status" value="1"/>
</dbReference>
<gene>
    <name evidence="14" type="ORF">A6R68_19839</name>
</gene>
<name>A0A1A6HJF2_NEOLE</name>
<dbReference type="GO" id="GO:0009055">
    <property type="term" value="F:electron transfer activity"/>
    <property type="evidence" value="ECO:0007669"/>
    <property type="project" value="InterPro"/>
</dbReference>
<comment type="function">
    <text evidence="12">Membrane-anchoring subunit of succinate dehydrogenase (SDH) that is involved in complex II of the mitochondrial electron transport chain and is responsible for transferring electrons from succinate to ubiquinone (coenzyme Q). SDH also oxidizes malate to the non-canonical enol form of oxaloacetate, enol-oxaloacetate. Enol-oxaloacetate, which is a potent inhibitor of the succinate dehydrogenase activity, is further isomerized into keto-oxaloacetate.</text>
</comment>
<dbReference type="PANTHER" id="PTHR10978">
    <property type="entry name" value="SUCCINATE DEHYDROGENASE CYTOCHROME B560 SUBUNIT"/>
    <property type="match status" value="1"/>
</dbReference>
<dbReference type="GO" id="GO:0005739">
    <property type="term" value="C:mitochondrion"/>
    <property type="evidence" value="ECO:0007669"/>
    <property type="project" value="GOC"/>
</dbReference>
<keyword evidence="6 13" id="KW-0812">Transmembrane</keyword>
<dbReference type="GO" id="GO:0006099">
    <property type="term" value="P:tricarboxylic acid cycle"/>
    <property type="evidence" value="ECO:0007669"/>
    <property type="project" value="InterPro"/>
</dbReference>